<dbReference type="EMBL" id="UINC01001992">
    <property type="protein sequence ID" value="SUZ91642.1"/>
    <property type="molecule type" value="Genomic_DNA"/>
</dbReference>
<evidence type="ECO:0000256" key="7">
    <source>
        <dbReference type="ARBA" id="ARBA00022723"/>
    </source>
</evidence>
<evidence type="ECO:0000256" key="2">
    <source>
        <dbReference type="ARBA" id="ARBA00010669"/>
    </source>
</evidence>
<dbReference type="InterPro" id="IPR016192">
    <property type="entry name" value="APOBEC/CMP_deaminase_Zn-bd"/>
</dbReference>
<comment type="cofactor">
    <cofactor evidence="1">
        <name>Zn(2+)</name>
        <dbReference type="ChEBI" id="CHEBI:29105"/>
    </cofactor>
</comment>
<evidence type="ECO:0000313" key="12">
    <source>
        <dbReference type="EMBL" id="SUZ91642.1"/>
    </source>
</evidence>
<dbReference type="Gene3D" id="3.40.140.10">
    <property type="entry name" value="Cytidine Deaminase, domain 2"/>
    <property type="match status" value="1"/>
</dbReference>
<evidence type="ECO:0000256" key="8">
    <source>
        <dbReference type="ARBA" id="ARBA00022801"/>
    </source>
</evidence>
<keyword evidence="6" id="KW-0819">tRNA processing</keyword>
<dbReference type="GO" id="GO:0008270">
    <property type="term" value="F:zinc ion binding"/>
    <property type="evidence" value="ECO:0007669"/>
    <property type="project" value="InterPro"/>
</dbReference>
<evidence type="ECO:0000256" key="10">
    <source>
        <dbReference type="ARBA" id="ARBA00048045"/>
    </source>
</evidence>
<keyword evidence="8" id="KW-0378">Hydrolase</keyword>
<feature type="domain" description="CMP/dCMP-type deaminase" evidence="11">
    <location>
        <begin position="1"/>
        <end position="120"/>
    </location>
</feature>
<evidence type="ECO:0000256" key="4">
    <source>
        <dbReference type="ARBA" id="ARBA00012740"/>
    </source>
</evidence>
<evidence type="ECO:0000256" key="1">
    <source>
        <dbReference type="ARBA" id="ARBA00001947"/>
    </source>
</evidence>
<dbReference type="PANTHER" id="PTHR11079:SF202">
    <property type="entry name" value="TRNA-SPECIFIC ADENOSINE DEAMINASE"/>
    <property type="match status" value="1"/>
</dbReference>
<gene>
    <name evidence="12" type="ORF">METZ01_LOCUS44496</name>
</gene>
<reference evidence="12" key="1">
    <citation type="submission" date="2018-05" db="EMBL/GenBank/DDBJ databases">
        <authorList>
            <person name="Lanie J.A."/>
            <person name="Ng W.-L."/>
            <person name="Kazmierczak K.M."/>
            <person name="Andrzejewski T.M."/>
            <person name="Davidsen T.M."/>
            <person name="Wayne K.J."/>
            <person name="Tettelin H."/>
            <person name="Glass J.I."/>
            <person name="Rusch D."/>
            <person name="Podicherti R."/>
            <person name="Tsui H.-C.T."/>
            <person name="Winkler M.E."/>
        </authorList>
    </citation>
    <scope>NUCLEOTIDE SEQUENCE</scope>
</reference>
<dbReference type="GO" id="GO:0052717">
    <property type="term" value="F:tRNA-specific adenosine-34 deaminase activity"/>
    <property type="evidence" value="ECO:0007669"/>
    <property type="project" value="UniProtKB-EC"/>
</dbReference>
<evidence type="ECO:0000256" key="9">
    <source>
        <dbReference type="ARBA" id="ARBA00022833"/>
    </source>
</evidence>
<dbReference type="PROSITE" id="PS51747">
    <property type="entry name" value="CYT_DCMP_DEAMINASES_2"/>
    <property type="match status" value="1"/>
</dbReference>
<dbReference type="InterPro" id="IPR002125">
    <property type="entry name" value="CMP_dCMP_dom"/>
</dbReference>
<comment type="subunit">
    <text evidence="3">Homodimer.</text>
</comment>
<evidence type="ECO:0000259" key="11">
    <source>
        <dbReference type="PROSITE" id="PS51747"/>
    </source>
</evidence>
<comment type="catalytic activity">
    <reaction evidence="10">
        <text>adenosine(34) in tRNA + H2O + H(+) = inosine(34) in tRNA + NH4(+)</text>
        <dbReference type="Rhea" id="RHEA:43168"/>
        <dbReference type="Rhea" id="RHEA-COMP:10373"/>
        <dbReference type="Rhea" id="RHEA-COMP:10374"/>
        <dbReference type="ChEBI" id="CHEBI:15377"/>
        <dbReference type="ChEBI" id="CHEBI:15378"/>
        <dbReference type="ChEBI" id="CHEBI:28938"/>
        <dbReference type="ChEBI" id="CHEBI:74411"/>
        <dbReference type="ChEBI" id="CHEBI:82852"/>
        <dbReference type="EC" id="3.5.4.33"/>
    </reaction>
</comment>
<dbReference type="CDD" id="cd01285">
    <property type="entry name" value="nucleoside_deaminase"/>
    <property type="match status" value="1"/>
</dbReference>
<accession>A0A381RIJ6</accession>
<dbReference type="InterPro" id="IPR016193">
    <property type="entry name" value="Cytidine_deaminase-like"/>
</dbReference>
<dbReference type="Pfam" id="PF14437">
    <property type="entry name" value="MafB19-deam"/>
    <property type="match status" value="1"/>
</dbReference>
<keyword evidence="9" id="KW-0862">Zinc</keyword>
<proteinExistence type="inferred from homology"/>
<protein>
    <recommendedName>
        <fullName evidence="5">tRNA-specific adenosine deaminase 2</fullName>
        <ecNumber evidence="4">3.5.4.33</ecNumber>
    </recommendedName>
</protein>
<sequence>MNKAIEEAQLALSKGEVPIGAVVVIENQIIARAHNLTETLNDVTAHAEILAITAAENYLGGKFLNGCSMYVTLEPCQMCAGALYWSRISNLFYAAKDLKRGFTIMGSTLHPKTKVNSGVLENESKELLEKFFIARRNLN</sequence>
<dbReference type="EC" id="3.5.4.33" evidence="4"/>
<dbReference type="PANTHER" id="PTHR11079">
    <property type="entry name" value="CYTOSINE DEAMINASE FAMILY MEMBER"/>
    <property type="match status" value="1"/>
</dbReference>
<dbReference type="GO" id="GO:0002100">
    <property type="term" value="P:tRNA wobble adenosine to inosine editing"/>
    <property type="evidence" value="ECO:0007669"/>
    <property type="project" value="InterPro"/>
</dbReference>
<name>A0A381RIJ6_9ZZZZ</name>
<dbReference type="SUPFAM" id="SSF53927">
    <property type="entry name" value="Cytidine deaminase-like"/>
    <property type="match status" value="1"/>
</dbReference>
<dbReference type="HAMAP" id="MF_00972">
    <property type="entry name" value="tRNA_aden_deaminase"/>
    <property type="match status" value="1"/>
</dbReference>
<evidence type="ECO:0000256" key="5">
    <source>
        <dbReference type="ARBA" id="ARBA00019216"/>
    </source>
</evidence>
<keyword evidence="7" id="KW-0479">Metal-binding</keyword>
<organism evidence="12">
    <name type="scientific">marine metagenome</name>
    <dbReference type="NCBI Taxonomy" id="408172"/>
    <lineage>
        <taxon>unclassified sequences</taxon>
        <taxon>metagenomes</taxon>
        <taxon>ecological metagenomes</taxon>
    </lineage>
</organism>
<evidence type="ECO:0000256" key="3">
    <source>
        <dbReference type="ARBA" id="ARBA00011738"/>
    </source>
</evidence>
<dbReference type="InterPro" id="IPR058535">
    <property type="entry name" value="MafB19-deam"/>
</dbReference>
<evidence type="ECO:0000256" key="6">
    <source>
        <dbReference type="ARBA" id="ARBA00022694"/>
    </source>
</evidence>
<dbReference type="AlphaFoldDB" id="A0A381RIJ6"/>
<dbReference type="InterPro" id="IPR028883">
    <property type="entry name" value="tRNA_aden_deaminase"/>
</dbReference>
<comment type="similarity">
    <text evidence="2">Belongs to the cytidine and deoxycytidylate deaminase family. ADAT2 subfamily.</text>
</comment>
<dbReference type="PROSITE" id="PS00903">
    <property type="entry name" value="CYT_DCMP_DEAMINASES_1"/>
    <property type="match status" value="1"/>
</dbReference>